<feature type="compositionally biased region" description="Gly residues" evidence="8">
    <location>
        <begin position="226"/>
        <end position="243"/>
    </location>
</feature>
<dbReference type="RefSeq" id="XP_013904804.1">
    <property type="nucleotide sequence ID" value="XM_014049350.1"/>
</dbReference>
<keyword evidence="10" id="KW-1185">Reference proteome</keyword>
<dbReference type="GeneID" id="25735047"/>
<name>A0A0D2MT83_9CHLO</name>
<comment type="subcellular location">
    <subcellularLocation>
        <location evidence="1">Nucleus</location>
    </subcellularLocation>
</comment>
<proteinExistence type="inferred from homology"/>
<dbReference type="KEGG" id="mng:MNEG_2169"/>
<dbReference type="OrthoDB" id="538869at2759"/>
<evidence type="ECO:0000313" key="10">
    <source>
        <dbReference type="Proteomes" id="UP000054498"/>
    </source>
</evidence>
<dbReference type="GO" id="GO:0007059">
    <property type="term" value="P:chromosome segregation"/>
    <property type="evidence" value="ECO:0007669"/>
    <property type="project" value="UniProtKB-KW"/>
</dbReference>
<dbReference type="Proteomes" id="UP000054498">
    <property type="component" value="Unassembled WGS sequence"/>
</dbReference>
<evidence type="ECO:0000313" key="9">
    <source>
        <dbReference type="EMBL" id="KIZ05785.1"/>
    </source>
</evidence>
<keyword evidence="7" id="KW-0131">Cell cycle</keyword>
<evidence type="ECO:0000256" key="2">
    <source>
        <dbReference type="ARBA" id="ARBA00008585"/>
    </source>
</evidence>
<keyword evidence="4" id="KW-0498">Mitosis</keyword>
<evidence type="ECO:0000256" key="8">
    <source>
        <dbReference type="SAM" id="MobiDB-lite"/>
    </source>
</evidence>
<evidence type="ECO:0000256" key="3">
    <source>
        <dbReference type="ARBA" id="ARBA00022618"/>
    </source>
</evidence>
<dbReference type="GO" id="GO:0007064">
    <property type="term" value="P:mitotic sister chromatid cohesion"/>
    <property type="evidence" value="ECO:0007669"/>
    <property type="project" value="InterPro"/>
</dbReference>
<dbReference type="AlphaFoldDB" id="A0A0D2MT83"/>
<evidence type="ECO:0000256" key="6">
    <source>
        <dbReference type="ARBA" id="ARBA00023242"/>
    </source>
</evidence>
<evidence type="ECO:0000256" key="7">
    <source>
        <dbReference type="ARBA" id="ARBA00023306"/>
    </source>
</evidence>
<keyword evidence="3" id="KW-0132">Cell division</keyword>
<gene>
    <name evidence="9" type="ORF">MNEG_2169</name>
</gene>
<evidence type="ECO:0000256" key="4">
    <source>
        <dbReference type="ARBA" id="ARBA00022776"/>
    </source>
</evidence>
<keyword evidence="5" id="KW-0159">Chromosome partition</keyword>
<protein>
    <submittedName>
        <fullName evidence="9">Uncharacterized protein</fullName>
    </submittedName>
</protein>
<reference evidence="9 10" key="1">
    <citation type="journal article" date="2013" name="BMC Genomics">
        <title>Reconstruction of the lipid metabolism for the microalga Monoraphidium neglectum from its genome sequence reveals characteristics suitable for biofuel production.</title>
        <authorList>
            <person name="Bogen C."/>
            <person name="Al-Dilaimi A."/>
            <person name="Albersmeier A."/>
            <person name="Wichmann J."/>
            <person name="Grundmann M."/>
            <person name="Rupp O."/>
            <person name="Lauersen K.J."/>
            <person name="Blifernez-Klassen O."/>
            <person name="Kalinowski J."/>
            <person name="Goesmann A."/>
            <person name="Mussgnug J.H."/>
            <person name="Kruse O."/>
        </authorList>
    </citation>
    <scope>NUCLEOTIDE SEQUENCE [LARGE SCALE GENOMIC DNA]</scope>
    <source>
        <strain evidence="9 10">SAG 48.87</strain>
    </source>
</reference>
<evidence type="ECO:0000256" key="1">
    <source>
        <dbReference type="ARBA" id="ARBA00004123"/>
    </source>
</evidence>
<accession>A0A0D2MT83</accession>
<dbReference type="PANTHER" id="PTHR21394">
    <property type="entry name" value="MAU2 CHROMATID COHESION FACTOR HOMOLOG"/>
    <property type="match status" value="1"/>
</dbReference>
<organism evidence="9 10">
    <name type="scientific">Monoraphidium neglectum</name>
    <dbReference type="NCBI Taxonomy" id="145388"/>
    <lineage>
        <taxon>Eukaryota</taxon>
        <taxon>Viridiplantae</taxon>
        <taxon>Chlorophyta</taxon>
        <taxon>core chlorophytes</taxon>
        <taxon>Chlorophyceae</taxon>
        <taxon>CS clade</taxon>
        <taxon>Sphaeropleales</taxon>
        <taxon>Selenastraceae</taxon>
        <taxon>Monoraphidium</taxon>
    </lineage>
</organism>
<keyword evidence="6" id="KW-0539">Nucleus</keyword>
<dbReference type="GO" id="GO:0005634">
    <property type="term" value="C:nucleus"/>
    <property type="evidence" value="ECO:0007669"/>
    <property type="project" value="UniProtKB-SubCell"/>
</dbReference>
<dbReference type="STRING" id="145388.A0A0D2MT83"/>
<dbReference type="Pfam" id="PF10345">
    <property type="entry name" value="Cohesin_load"/>
    <property type="match status" value="1"/>
</dbReference>
<dbReference type="InterPro" id="IPR019440">
    <property type="entry name" value="MAU2"/>
</dbReference>
<evidence type="ECO:0000256" key="5">
    <source>
        <dbReference type="ARBA" id="ARBA00022829"/>
    </source>
</evidence>
<dbReference type="GO" id="GO:0051301">
    <property type="term" value="P:cell division"/>
    <property type="evidence" value="ECO:0007669"/>
    <property type="project" value="UniProtKB-KW"/>
</dbReference>
<sequence>MAFDTLQLLAAKFSLDGHPLQAMKCLEASLSLSPMPADAAQVRLRAARLLLQHTTNLAEVKQHLQKAAWTSAVRRSLVPALGTEGVITAVGEALQAGGEEVHDSPAVQQVKLHFNVLQIIYAIRLGQYDQLVKLPEPSKDNAPSNPSASTPVAITTLLELLGAVAASEGAAAYEWLPLEAQEGLVRLLASTILRGPGKVKPALAHVSQGLTAVDEGLRRLGVAAARGGGGPGGGDSSGGGGGRPATEQEVHHADVWVARALLVLRLLLVESRLQLHLLQSDYPSARGDVAENAELYGRFPLLLEALRPSLHMQAALYAHAVGAWGAAVAHYAAAAGATTDPLAEPQARCLAAMARVAQGGPDAAGEGMTLLGDLYGAPAQRVADCCERALAQAAGALLRLGAGGGDDPQDEARAAEAKARVMLGKALKSAHERLHSHQLVTQLLNTLAPLRLDASDVSGATQMLTSSFTLARAMGDLNGQVAALGVLQQVHIATHQADEAAQTSNYLARKKADLAARLAAAEADAAEHSAVLSWGL</sequence>
<feature type="region of interest" description="Disordered" evidence="8">
    <location>
        <begin position="224"/>
        <end position="247"/>
    </location>
</feature>
<dbReference type="EMBL" id="KK100456">
    <property type="protein sequence ID" value="KIZ05785.1"/>
    <property type="molecule type" value="Genomic_DNA"/>
</dbReference>
<comment type="similarity">
    <text evidence="2">Belongs to the SCC4/mau-2 family.</text>
</comment>